<name>A0ABZ1C936_9BACT</name>
<keyword evidence="2" id="KW-0456">Lyase</keyword>
<dbReference type="RefSeq" id="WP_221028760.1">
    <property type="nucleotide sequence ID" value="NZ_CP139781.1"/>
</dbReference>
<keyword evidence="4" id="KW-1185">Reference proteome</keyword>
<accession>A0ABZ1C936</accession>
<evidence type="ECO:0000313" key="3">
    <source>
        <dbReference type="EMBL" id="WRQ88212.1"/>
    </source>
</evidence>
<proteinExistence type="predicted"/>
<gene>
    <name evidence="3" type="ORF">K1X11_002255</name>
</gene>
<evidence type="ECO:0000256" key="1">
    <source>
        <dbReference type="ARBA" id="ARBA00022723"/>
    </source>
</evidence>
<protein>
    <submittedName>
        <fullName evidence="3">CbiX/SirB N-terminal domain-containing protein</fullName>
    </submittedName>
</protein>
<dbReference type="SUPFAM" id="SSF53800">
    <property type="entry name" value="Chelatase"/>
    <property type="match status" value="1"/>
</dbReference>
<dbReference type="EMBL" id="CP139781">
    <property type="protein sequence ID" value="WRQ88212.1"/>
    <property type="molecule type" value="Genomic_DNA"/>
</dbReference>
<dbReference type="Gene3D" id="3.40.50.1400">
    <property type="match status" value="2"/>
</dbReference>
<organism evidence="3 4">
    <name type="scientific">Actomonas aquatica</name>
    <dbReference type="NCBI Taxonomy" id="2866162"/>
    <lineage>
        <taxon>Bacteria</taxon>
        <taxon>Pseudomonadati</taxon>
        <taxon>Verrucomicrobiota</taxon>
        <taxon>Opitutia</taxon>
        <taxon>Opitutales</taxon>
        <taxon>Opitutaceae</taxon>
        <taxon>Actomonas</taxon>
    </lineage>
</organism>
<keyword evidence="1" id="KW-0479">Metal-binding</keyword>
<reference evidence="3 4" key="1">
    <citation type="submission" date="2023-12" db="EMBL/GenBank/DDBJ databases">
        <title>Description of an unclassified Opitutus bacterium of Verrucomicrobiota.</title>
        <authorList>
            <person name="Zhang D.-F."/>
        </authorList>
    </citation>
    <scope>NUCLEOTIDE SEQUENCE [LARGE SCALE GENOMIC DNA]</scope>
    <source>
        <strain evidence="3 4">WL0086</strain>
    </source>
</reference>
<sequence>MADFDPSICFLFDNGSLRAASTLGLRQVALRLQERVAIAVKPVSLLHSSGVDADALNCRPAELLEPAVARFAEAGGREAMVLPLFFGPSAALVDYVPERLAALRERFPLLEVRQAGCLVQREDDSARLVAEALAAQVRAVESSAEPTARHVILVDHGSPRSAVTEVRNAIALELACALHGRVASVTAASMERRSGPAYAFNEPLLETALSELARNPAVSEIVIALQFLQPGRHAGPGGDIREICAEALQQAGRPDLRVKFTPLLGDSEAVLNLLERRWLQCLAAAD</sequence>
<dbReference type="InterPro" id="IPR002762">
    <property type="entry name" value="CbiX-like"/>
</dbReference>
<dbReference type="Pfam" id="PF01903">
    <property type="entry name" value="CbiX"/>
    <property type="match status" value="1"/>
</dbReference>
<evidence type="ECO:0000313" key="4">
    <source>
        <dbReference type="Proteomes" id="UP000738431"/>
    </source>
</evidence>
<dbReference type="Proteomes" id="UP000738431">
    <property type="component" value="Chromosome"/>
</dbReference>
<evidence type="ECO:0000256" key="2">
    <source>
        <dbReference type="ARBA" id="ARBA00023239"/>
    </source>
</evidence>